<sequence length="87" mass="9724">MVAKLQTSKYDVQVDGQGCKACGYCLEVCPKNVFDQADYFNAKGYRPVRVKAAGDCIGCRRCFFACPDFAIDVNKKPAEEDCREKNI</sequence>
<evidence type="ECO:0000256" key="2">
    <source>
        <dbReference type="ARBA" id="ARBA00022485"/>
    </source>
</evidence>
<dbReference type="PANTHER" id="PTHR43687:SF6">
    <property type="entry name" value="L-ASPARTATE SEMIALDEHYDE SULFURTRANSFERASE IRON-SULFUR SUBUNIT"/>
    <property type="match status" value="1"/>
</dbReference>
<dbReference type="PANTHER" id="PTHR43687">
    <property type="entry name" value="ADENYLYLSULFATE REDUCTASE, BETA SUBUNIT"/>
    <property type="match status" value="1"/>
</dbReference>
<evidence type="ECO:0000256" key="5">
    <source>
        <dbReference type="ARBA" id="ARBA00022982"/>
    </source>
</evidence>
<feature type="domain" description="4Fe-4S ferredoxin-type" evidence="8">
    <location>
        <begin position="46"/>
        <end position="76"/>
    </location>
</feature>
<evidence type="ECO:0000256" key="7">
    <source>
        <dbReference type="ARBA" id="ARBA00023014"/>
    </source>
</evidence>
<gene>
    <name evidence="9" type="ORF">SPTER_04810</name>
</gene>
<dbReference type="Proteomes" id="UP000320776">
    <property type="component" value="Chromosome"/>
</dbReference>
<dbReference type="InterPro" id="IPR017896">
    <property type="entry name" value="4Fe4S_Fe-S-bd"/>
</dbReference>
<evidence type="ECO:0000256" key="4">
    <source>
        <dbReference type="ARBA" id="ARBA00022737"/>
    </source>
</evidence>
<keyword evidence="1" id="KW-0813">Transport</keyword>
<organism evidence="9 10">
    <name type="scientific">Sporomusa termitida</name>
    <dbReference type="NCBI Taxonomy" id="2377"/>
    <lineage>
        <taxon>Bacteria</taxon>
        <taxon>Bacillati</taxon>
        <taxon>Bacillota</taxon>
        <taxon>Negativicutes</taxon>
        <taxon>Selenomonadales</taxon>
        <taxon>Sporomusaceae</taxon>
        <taxon>Sporomusa</taxon>
    </lineage>
</organism>
<dbReference type="KEGG" id="sted:SPTER_04810"/>
<evidence type="ECO:0000256" key="6">
    <source>
        <dbReference type="ARBA" id="ARBA00023004"/>
    </source>
</evidence>
<dbReference type="Gene3D" id="3.30.70.20">
    <property type="match status" value="1"/>
</dbReference>
<accession>A0A517DPB8</accession>
<dbReference type="EMBL" id="CP036259">
    <property type="protein sequence ID" value="QDR79213.1"/>
    <property type="molecule type" value="Genomic_DNA"/>
</dbReference>
<keyword evidence="2" id="KW-0004">4Fe-4S</keyword>
<keyword evidence="10" id="KW-1185">Reference proteome</keyword>
<evidence type="ECO:0000256" key="1">
    <source>
        <dbReference type="ARBA" id="ARBA00022448"/>
    </source>
</evidence>
<dbReference type="SUPFAM" id="SSF54862">
    <property type="entry name" value="4Fe-4S ferredoxins"/>
    <property type="match status" value="1"/>
</dbReference>
<keyword evidence="6" id="KW-0408">Iron</keyword>
<keyword evidence="3" id="KW-0479">Metal-binding</keyword>
<keyword evidence="7" id="KW-0411">Iron-sulfur</keyword>
<evidence type="ECO:0000313" key="9">
    <source>
        <dbReference type="EMBL" id="QDR79213.1"/>
    </source>
</evidence>
<evidence type="ECO:0000313" key="10">
    <source>
        <dbReference type="Proteomes" id="UP000320776"/>
    </source>
</evidence>
<dbReference type="OrthoDB" id="1683619at2"/>
<dbReference type="GO" id="GO:0046872">
    <property type="term" value="F:metal ion binding"/>
    <property type="evidence" value="ECO:0007669"/>
    <property type="project" value="UniProtKB-KW"/>
</dbReference>
<keyword evidence="4" id="KW-0677">Repeat</keyword>
<dbReference type="PROSITE" id="PS00198">
    <property type="entry name" value="4FE4S_FER_1"/>
    <property type="match status" value="2"/>
</dbReference>
<dbReference type="InterPro" id="IPR017900">
    <property type="entry name" value="4Fe4S_Fe_S_CS"/>
</dbReference>
<reference evidence="9 10" key="1">
    <citation type="submission" date="2019-02" db="EMBL/GenBank/DDBJ databases">
        <title>Closed genome of Sporomusa termitida DSM 4440.</title>
        <authorList>
            <person name="Poehlein A."/>
            <person name="Daniel R."/>
        </authorList>
    </citation>
    <scope>NUCLEOTIDE SEQUENCE [LARGE SCALE GENOMIC DNA]</scope>
    <source>
        <strain evidence="9 10">DSM 4440</strain>
    </source>
</reference>
<proteinExistence type="predicted"/>
<dbReference type="GO" id="GO:0051539">
    <property type="term" value="F:4 iron, 4 sulfur cluster binding"/>
    <property type="evidence" value="ECO:0007669"/>
    <property type="project" value="UniProtKB-KW"/>
</dbReference>
<feature type="domain" description="4Fe-4S ferredoxin-type" evidence="8">
    <location>
        <begin position="10"/>
        <end position="39"/>
    </location>
</feature>
<dbReference type="Pfam" id="PF12838">
    <property type="entry name" value="Fer4_7"/>
    <property type="match status" value="1"/>
</dbReference>
<dbReference type="PROSITE" id="PS51379">
    <property type="entry name" value="4FE4S_FER_2"/>
    <property type="match status" value="2"/>
</dbReference>
<protein>
    <submittedName>
        <fullName evidence="9">4Fe-4S dicluSPTER domain protein</fullName>
    </submittedName>
</protein>
<dbReference type="AlphaFoldDB" id="A0A517DPB8"/>
<dbReference type="InterPro" id="IPR050572">
    <property type="entry name" value="Fe-S_Ferredoxin"/>
</dbReference>
<evidence type="ECO:0000256" key="3">
    <source>
        <dbReference type="ARBA" id="ARBA00022723"/>
    </source>
</evidence>
<evidence type="ECO:0000259" key="8">
    <source>
        <dbReference type="PROSITE" id="PS51379"/>
    </source>
</evidence>
<dbReference type="RefSeq" id="WP_144348890.1">
    <property type="nucleotide sequence ID" value="NZ_CP036259.1"/>
</dbReference>
<name>A0A517DPB8_9FIRM</name>
<keyword evidence="5" id="KW-0249">Electron transport</keyword>